<keyword evidence="1 4" id="KW-0812">Transmembrane</keyword>
<evidence type="ECO:0000259" key="5">
    <source>
        <dbReference type="PROSITE" id="PS50850"/>
    </source>
</evidence>
<dbReference type="Proteomes" id="UP001163624">
    <property type="component" value="Chromosome"/>
</dbReference>
<evidence type="ECO:0000256" key="3">
    <source>
        <dbReference type="ARBA" id="ARBA00023136"/>
    </source>
</evidence>
<proteinExistence type="predicted"/>
<gene>
    <name evidence="6" type="ORF">OU419_05080</name>
</gene>
<keyword evidence="7" id="KW-1185">Reference proteome</keyword>
<reference evidence="6" key="1">
    <citation type="submission" date="2022-11" db="EMBL/GenBank/DDBJ databases">
        <title>Pseudomonas triclosanedens sp. nov., a triclosan degrader isolated from activated sludge.</title>
        <authorList>
            <person name="Yin Y."/>
            <person name="Lu Z."/>
        </authorList>
    </citation>
    <scope>NUCLEOTIDE SEQUENCE</scope>
    <source>
        <strain evidence="6">ZM23</strain>
    </source>
</reference>
<protein>
    <submittedName>
        <fullName evidence="6">Fused MFS/spermidine synthase</fullName>
    </submittedName>
</protein>
<dbReference type="RefSeq" id="WP_254471081.1">
    <property type="nucleotide sequence ID" value="NZ_CP113432.1"/>
</dbReference>
<dbReference type="SUPFAM" id="SSF103473">
    <property type="entry name" value="MFS general substrate transporter"/>
    <property type="match status" value="1"/>
</dbReference>
<accession>A0ABY7A2Y1</accession>
<feature type="domain" description="Major facilitator superfamily (MFS) profile" evidence="5">
    <location>
        <begin position="9"/>
        <end position="203"/>
    </location>
</feature>
<feature type="transmembrane region" description="Helical" evidence="4">
    <location>
        <begin position="12"/>
        <end position="31"/>
    </location>
</feature>
<dbReference type="InterPro" id="IPR020846">
    <property type="entry name" value="MFS_dom"/>
</dbReference>
<evidence type="ECO:0000313" key="6">
    <source>
        <dbReference type="EMBL" id="WAI50640.1"/>
    </source>
</evidence>
<feature type="transmembrane region" description="Helical" evidence="4">
    <location>
        <begin position="180"/>
        <end position="199"/>
    </location>
</feature>
<dbReference type="Gene3D" id="1.20.1250.20">
    <property type="entry name" value="MFS general substrate transporter like domains"/>
    <property type="match status" value="1"/>
</dbReference>
<feature type="transmembrane region" description="Helical" evidence="4">
    <location>
        <begin position="109"/>
        <end position="134"/>
    </location>
</feature>
<feature type="transmembrane region" description="Helical" evidence="4">
    <location>
        <begin position="43"/>
        <end position="68"/>
    </location>
</feature>
<keyword evidence="2 4" id="KW-1133">Transmembrane helix</keyword>
<evidence type="ECO:0000256" key="2">
    <source>
        <dbReference type="ARBA" id="ARBA00022989"/>
    </source>
</evidence>
<feature type="transmembrane region" description="Helical" evidence="4">
    <location>
        <begin position="75"/>
        <end position="97"/>
    </location>
</feature>
<dbReference type="InterPro" id="IPR036259">
    <property type="entry name" value="MFS_trans_sf"/>
</dbReference>
<dbReference type="NCBIfam" id="NF037959">
    <property type="entry name" value="MFS_SpdSyn"/>
    <property type="match status" value="1"/>
</dbReference>
<evidence type="ECO:0000256" key="1">
    <source>
        <dbReference type="ARBA" id="ARBA00022692"/>
    </source>
</evidence>
<evidence type="ECO:0000313" key="7">
    <source>
        <dbReference type="Proteomes" id="UP001163624"/>
    </source>
</evidence>
<name>A0ABY7A2Y1_9PSED</name>
<feature type="transmembrane region" description="Helical" evidence="4">
    <location>
        <begin position="155"/>
        <end position="174"/>
    </location>
</feature>
<evidence type="ECO:0000256" key="4">
    <source>
        <dbReference type="SAM" id="Phobius"/>
    </source>
</evidence>
<keyword evidence="3 4" id="KW-0472">Membrane</keyword>
<dbReference type="PROSITE" id="PS50850">
    <property type="entry name" value="MFS"/>
    <property type="match status" value="1"/>
</dbReference>
<dbReference type="EMBL" id="CP113432">
    <property type="protein sequence ID" value="WAI50640.1"/>
    <property type="molecule type" value="Genomic_DNA"/>
</dbReference>
<sequence>MSDVKAKAPVDFLSLLFLLSGLSALIYQVAWQRILFAVFGADIQSVTIVVSAFMLGLGTGALAGGVLADRFPRKALLLFALCELGIGGYGLLSSALMHGAGDLFAVQGLGVIATVNFLLVLIPATLMGGTLPILVRHVAKLWGNVGEATGQMYSANTFGAALGAVLCGFVLLNYLTLSQVILLAGAVNFAVAIVSMVFLRSDK</sequence>
<organism evidence="6 7">
    <name type="scientific">Pseudomonas triclosanedens</name>
    <dbReference type="NCBI Taxonomy" id="2961893"/>
    <lineage>
        <taxon>Bacteria</taxon>
        <taxon>Pseudomonadati</taxon>
        <taxon>Pseudomonadota</taxon>
        <taxon>Gammaproteobacteria</taxon>
        <taxon>Pseudomonadales</taxon>
        <taxon>Pseudomonadaceae</taxon>
        <taxon>Pseudomonas</taxon>
    </lineage>
</organism>